<dbReference type="PANTHER" id="PTHR38797">
    <property type="entry name" value="NUCLEAR PORE COMPLEX PROTEIN NUP85-RELATED"/>
    <property type="match status" value="1"/>
</dbReference>
<dbReference type="InterPro" id="IPR053204">
    <property type="entry name" value="Oxopyrrolidines_Biosynth-assoc"/>
</dbReference>
<dbReference type="OrthoDB" id="3350591at2759"/>
<dbReference type="InterPro" id="IPR022085">
    <property type="entry name" value="OpdG"/>
</dbReference>
<evidence type="ECO:0000313" key="2">
    <source>
        <dbReference type="Proteomes" id="UP001149079"/>
    </source>
</evidence>
<name>A0A9W9H4Y4_9EURO</name>
<dbReference type="EMBL" id="JAPQKL010000003">
    <property type="protein sequence ID" value="KAJ5138742.1"/>
    <property type="molecule type" value="Genomic_DNA"/>
</dbReference>
<accession>A0A9W9H4Y4</accession>
<reference evidence="1" key="1">
    <citation type="submission" date="2022-11" db="EMBL/GenBank/DDBJ databases">
        <authorList>
            <person name="Petersen C."/>
        </authorList>
    </citation>
    <scope>NUCLEOTIDE SEQUENCE</scope>
    <source>
        <strain evidence="1">IBT 22155</strain>
    </source>
</reference>
<comment type="caution">
    <text evidence="1">The sequence shown here is derived from an EMBL/GenBank/DDBJ whole genome shotgun (WGS) entry which is preliminary data.</text>
</comment>
<keyword evidence="2" id="KW-1185">Reference proteome</keyword>
<dbReference type="RefSeq" id="XP_056523391.1">
    <property type="nucleotide sequence ID" value="XM_056664334.1"/>
</dbReference>
<dbReference type="GeneID" id="81403504"/>
<gene>
    <name evidence="1" type="ORF">N7515_003590</name>
</gene>
<dbReference type="AlphaFoldDB" id="A0A9W9H4Y4"/>
<dbReference type="Pfam" id="PF12311">
    <property type="entry name" value="DUF3632"/>
    <property type="match status" value="1"/>
</dbReference>
<dbReference type="Proteomes" id="UP001149079">
    <property type="component" value="Unassembled WGS sequence"/>
</dbReference>
<reference evidence="1" key="2">
    <citation type="journal article" date="2023" name="IMA Fungus">
        <title>Comparative genomic study of the Penicillium genus elucidates a diverse pangenome and 15 lateral gene transfer events.</title>
        <authorList>
            <person name="Petersen C."/>
            <person name="Sorensen T."/>
            <person name="Nielsen M.R."/>
            <person name="Sondergaard T.E."/>
            <person name="Sorensen J.L."/>
            <person name="Fitzpatrick D.A."/>
            <person name="Frisvad J.C."/>
            <person name="Nielsen K.L."/>
        </authorList>
    </citation>
    <scope>NUCLEOTIDE SEQUENCE</scope>
    <source>
        <strain evidence="1">IBT 22155</strain>
    </source>
</reference>
<sequence>MATDETTDPRLAILQDLFSDSISAQNSAEHLASISLADEAEPEEGITSLWKLIIKCAYESPEQHDKLVEVLVQLSKLPDAKSSTGEPILRHGKQVWKELPTLGWQFRDEWNKNVPAGPLDRRQSAVSQIINRDRFVAHLMATEEPIFAYSWFALITLREALETPVEEIAPESLEAWVPAAVAWISILGKEIYEWNEEFDGALGRGGPLWGGKYGFSKERWQFWRERFEYLSSTELVSGDELKTSASEAVLMMQRIEK</sequence>
<proteinExistence type="predicted"/>
<protein>
    <submittedName>
        <fullName evidence="1">Uncharacterized protein</fullName>
    </submittedName>
</protein>
<evidence type="ECO:0000313" key="1">
    <source>
        <dbReference type="EMBL" id="KAJ5138742.1"/>
    </source>
</evidence>
<dbReference type="PANTHER" id="PTHR38797:SF4">
    <property type="entry name" value="NUCLEAR PORE COMPLEX PROTEIN NUP85"/>
    <property type="match status" value="1"/>
</dbReference>
<organism evidence="1 2">
    <name type="scientific">Penicillium bovifimosum</name>
    <dbReference type="NCBI Taxonomy" id="126998"/>
    <lineage>
        <taxon>Eukaryota</taxon>
        <taxon>Fungi</taxon>
        <taxon>Dikarya</taxon>
        <taxon>Ascomycota</taxon>
        <taxon>Pezizomycotina</taxon>
        <taxon>Eurotiomycetes</taxon>
        <taxon>Eurotiomycetidae</taxon>
        <taxon>Eurotiales</taxon>
        <taxon>Aspergillaceae</taxon>
        <taxon>Penicillium</taxon>
    </lineage>
</organism>